<feature type="signal peptide" evidence="1">
    <location>
        <begin position="1"/>
        <end position="34"/>
    </location>
</feature>
<protein>
    <submittedName>
        <fullName evidence="2">Phospholipase</fullName>
    </submittedName>
</protein>
<organism evidence="2 3">
    <name type="scientific">Streptomyces lanatus</name>
    <dbReference type="NCBI Taxonomy" id="66900"/>
    <lineage>
        <taxon>Bacteria</taxon>
        <taxon>Bacillati</taxon>
        <taxon>Actinomycetota</taxon>
        <taxon>Actinomycetes</taxon>
        <taxon>Kitasatosporales</taxon>
        <taxon>Streptomycetaceae</taxon>
        <taxon>Streptomyces</taxon>
    </lineage>
</organism>
<dbReference type="InterPro" id="IPR017946">
    <property type="entry name" value="PLC-like_Pdiesterase_TIM-brl"/>
</dbReference>
<feature type="chain" id="PRO_5047064972" evidence="1">
    <location>
        <begin position="35"/>
        <end position="332"/>
    </location>
</feature>
<dbReference type="EMBL" id="JBEPFB010000001">
    <property type="protein sequence ID" value="MER7371561.1"/>
    <property type="molecule type" value="Genomic_DNA"/>
</dbReference>
<evidence type="ECO:0000313" key="2">
    <source>
        <dbReference type="EMBL" id="MER7371561.1"/>
    </source>
</evidence>
<name>A0ABV1XJ18_9ACTN</name>
<dbReference type="Gene3D" id="3.20.20.190">
    <property type="entry name" value="Phosphatidylinositol (PI) phosphodiesterase"/>
    <property type="match status" value="1"/>
</dbReference>
<keyword evidence="3" id="KW-1185">Reference proteome</keyword>
<keyword evidence="1" id="KW-0732">Signal</keyword>
<dbReference type="Proteomes" id="UP001486207">
    <property type="component" value="Unassembled WGS sequence"/>
</dbReference>
<accession>A0ABV1XJ18</accession>
<evidence type="ECO:0000313" key="3">
    <source>
        <dbReference type="Proteomes" id="UP001486207"/>
    </source>
</evidence>
<gene>
    <name evidence="2" type="ORF">ABT384_02730</name>
</gene>
<comment type="caution">
    <text evidence="2">The sequence shown here is derived from an EMBL/GenBank/DDBJ whole genome shotgun (WGS) entry which is preliminary data.</text>
</comment>
<proteinExistence type="predicted"/>
<evidence type="ECO:0000256" key="1">
    <source>
        <dbReference type="SAM" id="SignalP"/>
    </source>
</evidence>
<reference evidence="2 3" key="1">
    <citation type="submission" date="2024-06" db="EMBL/GenBank/DDBJ databases">
        <title>The Natural Products Discovery Center: Release of the First 8490 Sequenced Strains for Exploring Actinobacteria Biosynthetic Diversity.</title>
        <authorList>
            <person name="Kalkreuter E."/>
            <person name="Kautsar S.A."/>
            <person name="Yang D."/>
            <person name="Bader C.D."/>
            <person name="Teijaro C.N."/>
            <person name="Fluegel L."/>
            <person name="Davis C.M."/>
            <person name="Simpson J.R."/>
            <person name="Lauterbach L."/>
            <person name="Steele A.D."/>
            <person name="Gui C."/>
            <person name="Meng S."/>
            <person name="Li G."/>
            <person name="Viehrig K."/>
            <person name="Ye F."/>
            <person name="Su P."/>
            <person name="Kiefer A.F."/>
            <person name="Nichols A."/>
            <person name="Cepeda A.J."/>
            <person name="Yan W."/>
            <person name="Fan B."/>
            <person name="Jiang Y."/>
            <person name="Adhikari A."/>
            <person name="Zheng C.-J."/>
            <person name="Schuster L."/>
            <person name="Cowan T.M."/>
            <person name="Smanski M.J."/>
            <person name="Chevrette M.G."/>
            <person name="De Carvalho L.P.S."/>
            <person name="Shen B."/>
        </authorList>
    </citation>
    <scope>NUCLEOTIDE SEQUENCE [LARGE SCALE GENOMIC DNA]</scope>
    <source>
        <strain evidence="2 3">NPDC000155</strain>
    </source>
</reference>
<sequence length="332" mass="35006">MVSLRYSKATAVIGACAAITAVLSGMFPAPGASAHAPSYDGGSRPVYAVAHRVLTAEGVVNALAHGANALEMDATAWTDGGWYADHDGTITSRGDTMEVVFDRVAIERARGARVNFVWLDIKNPDFCDGSSPQRTHCSVAGLRDLARRKLENQGVRVLYGFATSSVGGVGWKAVADGLTAKEGVAVSDNYENVRTAFDTLGTSIPRSQRVMDHGLFDPGLKFASIGQELRLGAQARDRGAFASVFGWTISSSEHRAGAARQVDAYLGTRGSGADGLIYGHTASCYPDGVRGPEGCGKDDSAAEKALRYITAWVQAHSTTHHLATNGDIPFGE</sequence>
<dbReference type="SUPFAM" id="SSF51695">
    <property type="entry name" value="PLC-like phosphodiesterases"/>
    <property type="match status" value="1"/>
</dbReference>
<dbReference type="RefSeq" id="WP_190068710.1">
    <property type="nucleotide sequence ID" value="NZ_BNBM01000002.1"/>
</dbReference>